<dbReference type="PANTHER" id="PTHR46825:SF9">
    <property type="entry name" value="BETA-LACTAMASE-RELATED DOMAIN-CONTAINING PROTEIN"/>
    <property type="match status" value="1"/>
</dbReference>
<gene>
    <name evidence="2" type="ORF">DES47_102769</name>
</gene>
<dbReference type="InterPro" id="IPR050491">
    <property type="entry name" value="AmpC-like"/>
</dbReference>
<sequence>MSESKAVEFKTGVAALDELFQPVNRSDAPGLVVGVAQHGKTVYRRGFGLASIEHGVANTPATRMAMGSSSKHFTSLALLLLAEEGRVDVDASVRRYLPELPVLSGEPSLRQLMSHTGGHRCYADIGFLSDGMAIKPEGAALAAQVRQTGVNFAPGEKMIYSNGGYHLLSLVIARVSGQSFEAFLKERIFTPIGMPDTESMRSDFEIHRGMATLHVPQADGRWRRGIFPSEETSGDGATITTVDDVLRWLAHLRAPQKVVGSAASWAQMLSPARLNSGLVDTYGLGLLRHDYRGVEVVHHGGGVIGGRCQMLTVPSQALDIIIMSNGAPVDPIALAYQVIDQMLGDDVLGPPREKASAARFKPMLGTRYHAPASGLVFGFAEAAEGKLGLSFMNQPPMPLWDMGLVLRLGFEDMTIGPLELRAEALAGEGQPAPALLVMSESGHAVRCERLPDVPPPLAVAGAALLGRYRAADLDAEAVVSFAGERLQLRVQGAYGSTLMDLEAFSSEVFGWQMPDVNLPLRGVLSLQRQDGRVTGFHVDTPRTRQMAFERLSA</sequence>
<dbReference type="Proteomes" id="UP000295361">
    <property type="component" value="Unassembled WGS sequence"/>
</dbReference>
<organism evidence="2 3">
    <name type="scientific">Roseateles toxinivorans</name>
    <dbReference type="NCBI Taxonomy" id="270368"/>
    <lineage>
        <taxon>Bacteria</taxon>
        <taxon>Pseudomonadati</taxon>
        <taxon>Pseudomonadota</taxon>
        <taxon>Betaproteobacteria</taxon>
        <taxon>Burkholderiales</taxon>
        <taxon>Sphaerotilaceae</taxon>
        <taxon>Roseateles</taxon>
    </lineage>
</organism>
<evidence type="ECO:0000313" key="3">
    <source>
        <dbReference type="Proteomes" id="UP000295361"/>
    </source>
</evidence>
<accession>A0A4R6QQL3</accession>
<feature type="domain" description="Beta-lactamase-related" evidence="1">
    <location>
        <begin position="17"/>
        <end position="333"/>
    </location>
</feature>
<dbReference type="PANTHER" id="PTHR46825">
    <property type="entry name" value="D-ALANYL-D-ALANINE-CARBOXYPEPTIDASE/ENDOPEPTIDASE AMPH"/>
    <property type="match status" value="1"/>
</dbReference>
<dbReference type="InterPro" id="IPR001466">
    <property type="entry name" value="Beta-lactam-related"/>
</dbReference>
<dbReference type="RefSeq" id="WP_133700435.1">
    <property type="nucleotide sequence ID" value="NZ_SNXS01000002.1"/>
</dbReference>
<dbReference type="Pfam" id="PF00144">
    <property type="entry name" value="Beta-lactamase"/>
    <property type="match status" value="1"/>
</dbReference>
<dbReference type="AlphaFoldDB" id="A0A4R6QQL3"/>
<dbReference type="InterPro" id="IPR012338">
    <property type="entry name" value="Beta-lactam/transpept-like"/>
</dbReference>
<name>A0A4R6QQL3_9BURK</name>
<dbReference type="InParanoid" id="A0A4R6QQL3"/>
<proteinExistence type="predicted"/>
<dbReference type="SUPFAM" id="SSF56601">
    <property type="entry name" value="beta-lactamase/transpeptidase-like"/>
    <property type="match status" value="1"/>
</dbReference>
<reference evidence="2 3" key="1">
    <citation type="submission" date="2019-03" db="EMBL/GenBank/DDBJ databases">
        <title>Genomic Encyclopedia of Type Strains, Phase IV (KMG-IV): sequencing the most valuable type-strain genomes for metagenomic binning, comparative biology and taxonomic classification.</title>
        <authorList>
            <person name="Goeker M."/>
        </authorList>
    </citation>
    <scope>NUCLEOTIDE SEQUENCE [LARGE SCALE GENOMIC DNA]</scope>
    <source>
        <strain evidence="2 3">DSM 16998</strain>
    </source>
</reference>
<keyword evidence="3" id="KW-1185">Reference proteome</keyword>
<evidence type="ECO:0000259" key="1">
    <source>
        <dbReference type="Pfam" id="PF00144"/>
    </source>
</evidence>
<dbReference type="OrthoDB" id="9801061at2"/>
<comment type="caution">
    <text evidence="2">The sequence shown here is derived from an EMBL/GenBank/DDBJ whole genome shotgun (WGS) entry which is preliminary data.</text>
</comment>
<evidence type="ECO:0000313" key="2">
    <source>
        <dbReference type="EMBL" id="TDP73023.1"/>
    </source>
</evidence>
<dbReference type="Gene3D" id="3.40.710.10">
    <property type="entry name" value="DD-peptidase/beta-lactamase superfamily"/>
    <property type="match status" value="1"/>
</dbReference>
<protein>
    <submittedName>
        <fullName evidence="2">CubicO group peptidase (Beta-lactamase class C family)</fullName>
    </submittedName>
</protein>
<dbReference type="EMBL" id="SNXS01000002">
    <property type="protein sequence ID" value="TDP73023.1"/>
    <property type="molecule type" value="Genomic_DNA"/>
</dbReference>